<dbReference type="EMBL" id="JAAGWH010000013">
    <property type="protein sequence ID" value="NEK93415.1"/>
    <property type="molecule type" value="Genomic_DNA"/>
</dbReference>
<accession>A0A6P0H3I2</accession>
<proteinExistence type="predicted"/>
<evidence type="ECO:0000313" key="5">
    <source>
        <dbReference type="Proteomes" id="UP000468828"/>
    </source>
</evidence>
<feature type="chain" id="PRO_5038252075" evidence="2">
    <location>
        <begin position="26"/>
        <end position="174"/>
    </location>
</feature>
<evidence type="ECO:0000313" key="3">
    <source>
        <dbReference type="EMBL" id="NEK93415.1"/>
    </source>
</evidence>
<feature type="signal peptide" evidence="2">
    <location>
        <begin position="1"/>
        <end position="25"/>
    </location>
</feature>
<dbReference type="PROSITE" id="PS51257">
    <property type="entry name" value="PROKAR_LIPOPROTEIN"/>
    <property type="match status" value="1"/>
</dbReference>
<dbReference type="EMBL" id="JAAGWB010000013">
    <property type="protein sequence ID" value="NEN50182.1"/>
    <property type="molecule type" value="Genomic_DNA"/>
</dbReference>
<feature type="region of interest" description="Disordered" evidence="1">
    <location>
        <begin position="30"/>
        <end position="69"/>
    </location>
</feature>
<keyword evidence="5" id="KW-1185">Reference proteome</keyword>
<gene>
    <name evidence="4" type="ORF">G3R41_04390</name>
    <name evidence="3" type="ORF">GCU67_04390</name>
</gene>
<evidence type="ECO:0000256" key="1">
    <source>
        <dbReference type="SAM" id="MobiDB-lite"/>
    </source>
</evidence>
<sequence length="174" mass="17091">MRAPATLLKAGLTATAALVLLTACGGSEDEATDAAAASAPTSSSAASSSPAATGSSATASGGSDDPAVQAFCDQAGQALTQVSQSLASPDAAQVAPALEKAVTDLEAVQVPAEISGDWDAAKELFAGLRDAVSGVDLNTQEGQAAVQAEATRLQAETGEAQARLDAWTKENCAA</sequence>
<organism evidence="4 6">
    <name type="scientific">Modestobacter muralis</name>
    <dbReference type="NCBI Taxonomy" id="1608614"/>
    <lineage>
        <taxon>Bacteria</taxon>
        <taxon>Bacillati</taxon>
        <taxon>Actinomycetota</taxon>
        <taxon>Actinomycetes</taxon>
        <taxon>Geodermatophilales</taxon>
        <taxon>Geodermatophilaceae</taxon>
        <taxon>Modestobacter</taxon>
    </lineage>
</organism>
<reference evidence="4 6" key="2">
    <citation type="submission" date="2020-02" db="EMBL/GenBank/DDBJ databases">
        <title>The WGS of Modestobacter muralis DSM 100205.</title>
        <authorList>
            <person name="Jiang Z."/>
        </authorList>
    </citation>
    <scope>NUCLEOTIDE SEQUENCE [LARGE SCALE GENOMIC DNA]</scope>
    <source>
        <strain evidence="4 6">DSM 100205</strain>
    </source>
</reference>
<name>A0A6P0H3I2_9ACTN</name>
<dbReference type="AlphaFoldDB" id="A0A6P0H3I2"/>
<evidence type="ECO:0000313" key="4">
    <source>
        <dbReference type="EMBL" id="NEN50182.1"/>
    </source>
</evidence>
<dbReference type="RefSeq" id="WP_163609867.1">
    <property type="nucleotide sequence ID" value="NZ_JAAGWB010000013.1"/>
</dbReference>
<keyword evidence="2" id="KW-0732">Signal</keyword>
<reference evidence="3 5" key="1">
    <citation type="submission" date="2020-01" db="EMBL/GenBank/DDBJ databases">
        <title>the WGS Modestobacter muralis CPCC 204518.</title>
        <authorList>
            <person name="Jiang Z."/>
        </authorList>
    </citation>
    <scope>NUCLEOTIDE SEQUENCE [LARGE SCALE GENOMIC DNA]</scope>
    <source>
        <strain evidence="3 5">DSM 100205</strain>
    </source>
</reference>
<feature type="compositionally biased region" description="Low complexity" evidence="1">
    <location>
        <begin position="33"/>
        <end position="67"/>
    </location>
</feature>
<dbReference type="Proteomes" id="UP000468828">
    <property type="component" value="Unassembled WGS sequence"/>
</dbReference>
<comment type="caution">
    <text evidence="4">The sequence shown here is derived from an EMBL/GenBank/DDBJ whole genome shotgun (WGS) entry which is preliminary data.</text>
</comment>
<protein>
    <submittedName>
        <fullName evidence="4">Uncharacterized protein</fullName>
    </submittedName>
</protein>
<evidence type="ECO:0000256" key="2">
    <source>
        <dbReference type="SAM" id="SignalP"/>
    </source>
</evidence>
<evidence type="ECO:0000313" key="6">
    <source>
        <dbReference type="Proteomes" id="UP000471152"/>
    </source>
</evidence>
<dbReference type="Proteomes" id="UP000471152">
    <property type="component" value="Unassembled WGS sequence"/>
</dbReference>